<dbReference type="RefSeq" id="WP_232182447.1">
    <property type="nucleotide sequence ID" value="NZ_JAIOAP010000001.1"/>
</dbReference>
<comment type="caution">
    <text evidence="6">The sequence shown here is derived from an EMBL/GenBank/DDBJ whole genome shotgun (WGS) entry which is preliminary data.</text>
</comment>
<organism evidence="6 7">
    <name type="scientific">Cohnella silvisoli</name>
    <dbReference type="NCBI Taxonomy" id="2873699"/>
    <lineage>
        <taxon>Bacteria</taxon>
        <taxon>Bacillati</taxon>
        <taxon>Bacillota</taxon>
        <taxon>Bacilli</taxon>
        <taxon>Bacillales</taxon>
        <taxon>Paenibacillaceae</taxon>
        <taxon>Cohnella</taxon>
    </lineage>
</organism>
<dbReference type="Gene3D" id="3.90.220.20">
    <property type="entry name" value="DNA methylase specificity domains"/>
    <property type="match status" value="2"/>
</dbReference>
<sequence length="379" mass="43209">MSKLNYLITELCPDGVEYKALGEVCHYSKSRIDADAVDETSYVGVDNLLPDKRGKTLSSYVPEEGRLTQFAIGDVLIGNIRPYLRKIWRADCEGGTNGDVLVIRINEENLNSVSSEYLYYVLSSEQFFVYNIQNSRGAKMPRGNKDAIMQFFFPLPPLPLQRKIVKILDNFTLLTAELTAELTARKKQYEYYRNQLLTFGYDIEWSKLNEVGIMKRGTYITKENTVPGNIPVILGGQEPAYYCDTSNHDGEAIVISRSGAYAGFVSFWNQPIFVTDGFILETKDRLLIRYLYYYLKNMQGSLHEMKRGGGVPHVRGNEIMEIKVPLPPLEEQARIVAILDKFDTLTTDISSGLPAEIEARRKQYEYYRDKLLTFKEVGA</sequence>
<evidence type="ECO:0000259" key="5">
    <source>
        <dbReference type="Pfam" id="PF01420"/>
    </source>
</evidence>
<comment type="subunit">
    <text evidence="4">The methyltransferase is composed of M and S polypeptides.</text>
</comment>
<dbReference type="Proteomes" id="UP001493487">
    <property type="component" value="Unassembled WGS sequence"/>
</dbReference>
<dbReference type="PANTHER" id="PTHR43140:SF1">
    <property type="entry name" value="TYPE I RESTRICTION ENZYME ECOKI SPECIFICITY SUBUNIT"/>
    <property type="match status" value="1"/>
</dbReference>
<dbReference type="InterPro" id="IPR044946">
    <property type="entry name" value="Restrct_endonuc_typeI_TRD_sf"/>
</dbReference>
<protein>
    <submittedName>
        <fullName evidence="6">Restriction endonuclease subunit S</fullName>
        <ecNumber evidence="6">3.1.21.-</ecNumber>
    </submittedName>
</protein>
<keyword evidence="2" id="KW-0680">Restriction system</keyword>
<keyword evidence="3" id="KW-0238">DNA-binding</keyword>
<accession>A0ABV1KLW2</accession>
<feature type="domain" description="Type I restriction modification DNA specificity" evidence="5">
    <location>
        <begin position="204"/>
        <end position="359"/>
    </location>
</feature>
<proteinExistence type="inferred from homology"/>
<comment type="similarity">
    <text evidence="1">Belongs to the type-I restriction system S methylase family.</text>
</comment>
<dbReference type="CDD" id="cd17291">
    <property type="entry name" value="RMtype1_S_MgeORF438P-TRD-CR_like"/>
    <property type="match status" value="1"/>
</dbReference>
<dbReference type="Pfam" id="PF01420">
    <property type="entry name" value="Methylase_S"/>
    <property type="match status" value="2"/>
</dbReference>
<gene>
    <name evidence="6" type="ORF">QJS35_01615</name>
</gene>
<evidence type="ECO:0000313" key="6">
    <source>
        <dbReference type="EMBL" id="MEQ4481085.1"/>
    </source>
</evidence>
<keyword evidence="6" id="KW-0378">Hydrolase</keyword>
<evidence type="ECO:0000256" key="3">
    <source>
        <dbReference type="ARBA" id="ARBA00023125"/>
    </source>
</evidence>
<name>A0ABV1KLW2_9BACL</name>
<reference evidence="6 7" key="1">
    <citation type="journal article" date="2023" name="Genome Announc.">
        <title>Pan-Genome Analyses of the Genus Cohnella and Proposal of the Novel Species Cohnella silvisoli sp. nov., Isolated from Forest Soil.</title>
        <authorList>
            <person name="Wang C."/>
            <person name="Mao L."/>
            <person name="Bao G."/>
            <person name="Zhu H."/>
        </authorList>
    </citation>
    <scope>NUCLEOTIDE SEQUENCE [LARGE SCALE GENOMIC DNA]</scope>
    <source>
        <strain evidence="6 7">NL03-T5-1</strain>
    </source>
</reference>
<dbReference type="EC" id="3.1.21.-" evidence="6"/>
<dbReference type="SUPFAM" id="SSF116734">
    <property type="entry name" value="DNA methylase specificity domain"/>
    <property type="match status" value="2"/>
</dbReference>
<keyword evidence="6" id="KW-0540">Nuclease</keyword>
<keyword evidence="7" id="KW-1185">Reference proteome</keyword>
<dbReference type="InterPro" id="IPR051212">
    <property type="entry name" value="Type-I_RE_S_subunit"/>
</dbReference>
<evidence type="ECO:0000256" key="2">
    <source>
        <dbReference type="ARBA" id="ARBA00022747"/>
    </source>
</evidence>
<feature type="domain" description="Type I restriction modification DNA specificity" evidence="5">
    <location>
        <begin position="13"/>
        <end position="182"/>
    </location>
</feature>
<evidence type="ECO:0000256" key="4">
    <source>
        <dbReference type="ARBA" id="ARBA00038652"/>
    </source>
</evidence>
<evidence type="ECO:0000256" key="1">
    <source>
        <dbReference type="ARBA" id="ARBA00010923"/>
    </source>
</evidence>
<keyword evidence="6" id="KW-0255">Endonuclease</keyword>
<dbReference type="EMBL" id="JASKHM010000001">
    <property type="protein sequence ID" value="MEQ4481085.1"/>
    <property type="molecule type" value="Genomic_DNA"/>
</dbReference>
<evidence type="ECO:0000313" key="7">
    <source>
        <dbReference type="Proteomes" id="UP001493487"/>
    </source>
</evidence>
<dbReference type="GO" id="GO:0016787">
    <property type="term" value="F:hydrolase activity"/>
    <property type="evidence" value="ECO:0007669"/>
    <property type="project" value="UniProtKB-KW"/>
</dbReference>
<dbReference type="InterPro" id="IPR000055">
    <property type="entry name" value="Restrct_endonuc_typeI_TRD"/>
</dbReference>
<dbReference type="Gene3D" id="1.10.287.1120">
    <property type="entry name" value="Bipartite methylase S protein"/>
    <property type="match status" value="1"/>
</dbReference>
<dbReference type="GO" id="GO:0004519">
    <property type="term" value="F:endonuclease activity"/>
    <property type="evidence" value="ECO:0007669"/>
    <property type="project" value="UniProtKB-KW"/>
</dbReference>
<dbReference type="PANTHER" id="PTHR43140">
    <property type="entry name" value="TYPE-1 RESTRICTION ENZYME ECOKI SPECIFICITY PROTEIN"/>
    <property type="match status" value="1"/>
</dbReference>